<dbReference type="GeneID" id="24105492"/>
<proteinExistence type="predicted"/>
<dbReference type="Proteomes" id="UP000014071">
    <property type="component" value="Unassembled WGS sequence"/>
</dbReference>
<name>R9NW01_PSEHS</name>
<accession>R9NW01</accession>
<evidence type="ECO:0000313" key="2">
    <source>
        <dbReference type="EMBL" id="GAC92626.1"/>
    </source>
</evidence>
<gene>
    <name evidence="2" type="ORF">PHSY_000180</name>
</gene>
<evidence type="ECO:0000256" key="1">
    <source>
        <dbReference type="SAM" id="MobiDB-lite"/>
    </source>
</evidence>
<feature type="region of interest" description="Disordered" evidence="1">
    <location>
        <begin position="1"/>
        <end position="21"/>
    </location>
</feature>
<organism evidence="2 3">
    <name type="scientific">Pseudozyma hubeiensis (strain SY62)</name>
    <name type="common">Yeast</name>
    <dbReference type="NCBI Taxonomy" id="1305764"/>
    <lineage>
        <taxon>Eukaryota</taxon>
        <taxon>Fungi</taxon>
        <taxon>Dikarya</taxon>
        <taxon>Basidiomycota</taxon>
        <taxon>Ustilaginomycotina</taxon>
        <taxon>Ustilaginomycetes</taxon>
        <taxon>Ustilaginales</taxon>
        <taxon>Ustilaginaceae</taxon>
        <taxon>Pseudozyma</taxon>
    </lineage>
</organism>
<dbReference type="AlphaFoldDB" id="R9NW01"/>
<evidence type="ECO:0000313" key="3">
    <source>
        <dbReference type="Proteomes" id="UP000014071"/>
    </source>
</evidence>
<dbReference type="EMBL" id="DF238767">
    <property type="protein sequence ID" value="GAC92626.1"/>
    <property type="molecule type" value="Genomic_DNA"/>
</dbReference>
<reference evidence="3" key="1">
    <citation type="journal article" date="2013" name="Genome Announc.">
        <title>Draft genome sequence of the basidiomycetous yeast-like fungus Pseudozyma hubeiensis SY62, which produces an abundant amount of the biosurfactant mannosylerythritol lipids.</title>
        <authorList>
            <person name="Konishi M."/>
            <person name="Hatada Y."/>
            <person name="Horiuchi J."/>
        </authorList>
    </citation>
    <scope>NUCLEOTIDE SEQUENCE [LARGE SCALE GENOMIC DNA]</scope>
    <source>
        <strain evidence="3">SY62</strain>
    </source>
</reference>
<protein>
    <submittedName>
        <fullName evidence="2">Cutinase</fullName>
    </submittedName>
</protein>
<dbReference type="HOGENOM" id="CLU_115051_0_0_1"/>
<dbReference type="OrthoDB" id="3366194at2759"/>
<feature type="region of interest" description="Disordered" evidence="1">
    <location>
        <begin position="117"/>
        <end position="139"/>
    </location>
</feature>
<feature type="compositionally biased region" description="Basic and acidic residues" evidence="1">
    <location>
        <begin position="117"/>
        <end position="127"/>
    </location>
</feature>
<sequence length="156" mass="16894">MPNGSPHNGQPHTTSPSVATSPLATASFLTTLDRIRTTLARTSHSETLLRDDAWPAILKRIHTALDTGKPITGAGPNRGLPMDVVVQTLKASWHVDGTWPIGPNAVALLEEQSIERMKAEKGPEAKQDPGPADVAKMYRERGVAVEELQTVDDDDW</sequence>
<keyword evidence="3" id="KW-1185">Reference proteome</keyword>
<dbReference type="eggNOG" id="ENOG502R21R">
    <property type="taxonomic scope" value="Eukaryota"/>
</dbReference>
<dbReference type="RefSeq" id="XP_012186213.1">
    <property type="nucleotide sequence ID" value="XM_012330823.1"/>
</dbReference>